<dbReference type="AlphaFoldDB" id="A0A8J2YZ98"/>
<dbReference type="Pfam" id="PF00437">
    <property type="entry name" value="T2SSE"/>
    <property type="match status" value="1"/>
</dbReference>
<dbReference type="PANTHER" id="PTHR30258:SF2">
    <property type="entry name" value="COMG OPERON PROTEIN 1"/>
    <property type="match status" value="1"/>
</dbReference>
<keyword evidence="2" id="KW-0547">Nucleotide-binding</keyword>
<reference evidence="6" key="1">
    <citation type="journal article" date="2014" name="Int. J. Syst. Evol. Microbiol.">
        <title>Complete genome sequence of Corynebacterium casei LMG S-19264T (=DSM 44701T), isolated from a smear-ripened cheese.</title>
        <authorList>
            <consortium name="US DOE Joint Genome Institute (JGI-PGF)"/>
            <person name="Walter F."/>
            <person name="Albersmeier A."/>
            <person name="Kalinowski J."/>
            <person name="Ruckert C."/>
        </authorList>
    </citation>
    <scope>NUCLEOTIDE SEQUENCE</scope>
    <source>
        <strain evidence="6">CGMCC 1.15725</strain>
    </source>
</reference>
<dbReference type="PROSITE" id="PS00662">
    <property type="entry name" value="T2SP_E"/>
    <property type="match status" value="1"/>
</dbReference>
<dbReference type="FunFam" id="3.30.450.90:FF:000001">
    <property type="entry name" value="Type II secretion system ATPase GspE"/>
    <property type="match status" value="1"/>
</dbReference>
<evidence type="ECO:0000256" key="4">
    <source>
        <dbReference type="SAM" id="MobiDB-lite"/>
    </source>
</evidence>
<dbReference type="GO" id="GO:0005524">
    <property type="term" value="F:ATP binding"/>
    <property type="evidence" value="ECO:0007669"/>
    <property type="project" value="UniProtKB-KW"/>
</dbReference>
<dbReference type="InterPro" id="IPR027417">
    <property type="entry name" value="P-loop_NTPase"/>
</dbReference>
<name>A0A8J2YZ98_9PROT</name>
<dbReference type="InterPro" id="IPR007831">
    <property type="entry name" value="T2SS_GspE_N"/>
</dbReference>
<dbReference type="Proteomes" id="UP000646365">
    <property type="component" value="Unassembled WGS sequence"/>
</dbReference>
<dbReference type="SUPFAM" id="SSF52540">
    <property type="entry name" value="P-loop containing nucleoside triphosphate hydrolases"/>
    <property type="match status" value="1"/>
</dbReference>
<dbReference type="Gene3D" id="3.30.450.90">
    <property type="match status" value="1"/>
</dbReference>
<evidence type="ECO:0000256" key="1">
    <source>
        <dbReference type="ARBA" id="ARBA00006611"/>
    </source>
</evidence>
<dbReference type="InterPro" id="IPR001482">
    <property type="entry name" value="T2SS/T4SS_dom"/>
</dbReference>
<dbReference type="EMBL" id="BMJQ01000014">
    <property type="protein sequence ID" value="GGF36560.1"/>
    <property type="molecule type" value="Genomic_DNA"/>
</dbReference>
<gene>
    <name evidence="6" type="primary">xpsE</name>
    <name evidence="6" type="ORF">GCM10011611_48810</name>
</gene>
<dbReference type="FunFam" id="3.40.50.300:FF:000398">
    <property type="entry name" value="Type IV pilus assembly ATPase PilB"/>
    <property type="match status" value="1"/>
</dbReference>
<comment type="similarity">
    <text evidence="1">Belongs to the GSP E family.</text>
</comment>
<dbReference type="SMART" id="SM00382">
    <property type="entry name" value="AAA"/>
    <property type="match status" value="1"/>
</dbReference>
<feature type="domain" description="Bacterial type II secretion system protein E" evidence="5">
    <location>
        <begin position="386"/>
        <end position="400"/>
    </location>
</feature>
<comment type="caution">
    <text evidence="6">The sequence shown here is derived from an EMBL/GenBank/DDBJ whole genome shotgun (WGS) entry which is preliminary data.</text>
</comment>
<evidence type="ECO:0000313" key="7">
    <source>
        <dbReference type="Proteomes" id="UP000646365"/>
    </source>
</evidence>
<accession>A0A8J2YZ98</accession>
<dbReference type="Gene3D" id="1.10.40.70">
    <property type="match status" value="1"/>
</dbReference>
<dbReference type="InterPro" id="IPR037257">
    <property type="entry name" value="T2SS_E_N_sf"/>
</dbReference>
<evidence type="ECO:0000259" key="5">
    <source>
        <dbReference type="PROSITE" id="PS00662"/>
    </source>
</evidence>
<dbReference type="Gene3D" id="3.30.300.160">
    <property type="entry name" value="Type II secretion system, protein E, N-terminal domain"/>
    <property type="match status" value="1"/>
</dbReference>
<keyword evidence="7" id="KW-1185">Reference proteome</keyword>
<sequence>MVTQGAERRLFERAVADGLIERGKLDPAAFDRALRLQAGTEERLEALLIKLGFAGERDVAEVVAAELGLPLAGPVDYPAEPVLADRLNTGFLHQNGIVPLSESADELALAMVDPFDDHARRAMALVVARAIRPLVAIPSELEAAYQRLYRPAGPQSDETPRSGVGDDDELLEDADRLRDLASEAPVIKLVGQLIARAVEARASDIHIEPFQNRLAVRYRIDGQLRDVEAPPFRLRAAITSRIKIMAKLNIAERRLPQDGRIRTTVQGQDYDLRVSTSPTLYGESVVLRILDRSSLAGDLPSLGFEPPLIRRYCDLLDRPQGILLVTGPTGSGKTTTLYTSLMRLNAPEKKLFTVEDPVEYQVDGVNQIQVKPQIGLDFASVLRSILRQDPDVVMIGEMRDLETAQIAVQAALTGHLVLSTLHTNGAAATIARLIDMGVDNYLVTSTVTGIWAQRLVRRLCPACAEPYQAAPELARELRLPETAGPLQFHRARGCAACHGTGYRGRFAVAELLVMSDPIRRLVLRRAEAAEIHRLAVEEGMVPMFEDGLAKALAGVTTLEEVLLVTREP</sequence>
<dbReference type="Pfam" id="PF05157">
    <property type="entry name" value="MshEN"/>
    <property type="match status" value="1"/>
</dbReference>
<dbReference type="GO" id="GO:0005886">
    <property type="term" value="C:plasma membrane"/>
    <property type="evidence" value="ECO:0007669"/>
    <property type="project" value="TreeGrafter"/>
</dbReference>
<dbReference type="SUPFAM" id="SSF160246">
    <property type="entry name" value="EspE N-terminal domain-like"/>
    <property type="match status" value="1"/>
</dbReference>
<dbReference type="InterPro" id="IPR003593">
    <property type="entry name" value="AAA+_ATPase"/>
</dbReference>
<protein>
    <submittedName>
        <fullName evidence="6">Type II secretion system protein E</fullName>
    </submittedName>
</protein>
<keyword evidence="3" id="KW-0067">ATP-binding</keyword>
<reference evidence="6" key="2">
    <citation type="submission" date="2020-09" db="EMBL/GenBank/DDBJ databases">
        <authorList>
            <person name="Sun Q."/>
            <person name="Zhou Y."/>
        </authorList>
    </citation>
    <scope>NUCLEOTIDE SEQUENCE</scope>
    <source>
        <strain evidence="6">CGMCC 1.15725</strain>
    </source>
</reference>
<dbReference type="RefSeq" id="WP_189050671.1">
    <property type="nucleotide sequence ID" value="NZ_BMJQ01000014.1"/>
</dbReference>
<evidence type="ECO:0000256" key="3">
    <source>
        <dbReference type="ARBA" id="ARBA00022840"/>
    </source>
</evidence>
<dbReference type="CDD" id="cd01129">
    <property type="entry name" value="PulE-GspE-like"/>
    <property type="match status" value="1"/>
</dbReference>
<dbReference type="PANTHER" id="PTHR30258">
    <property type="entry name" value="TYPE II SECRETION SYSTEM PROTEIN GSPE-RELATED"/>
    <property type="match status" value="1"/>
</dbReference>
<dbReference type="Gene3D" id="3.40.50.300">
    <property type="entry name" value="P-loop containing nucleotide triphosphate hydrolases"/>
    <property type="match status" value="1"/>
</dbReference>
<evidence type="ECO:0000313" key="6">
    <source>
        <dbReference type="EMBL" id="GGF36560.1"/>
    </source>
</evidence>
<feature type="region of interest" description="Disordered" evidence="4">
    <location>
        <begin position="149"/>
        <end position="168"/>
    </location>
</feature>
<proteinExistence type="inferred from homology"/>
<dbReference type="GO" id="GO:0016887">
    <property type="term" value="F:ATP hydrolysis activity"/>
    <property type="evidence" value="ECO:0007669"/>
    <property type="project" value="TreeGrafter"/>
</dbReference>
<organism evidence="6 7">
    <name type="scientific">Aliidongia dinghuensis</name>
    <dbReference type="NCBI Taxonomy" id="1867774"/>
    <lineage>
        <taxon>Bacteria</taxon>
        <taxon>Pseudomonadati</taxon>
        <taxon>Pseudomonadota</taxon>
        <taxon>Alphaproteobacteria</taxon>
        <taxon>Rhodospirillales</taxon>
        <taxon>Dongiaceae</taxon>
        <taxon>Aliidongia</taxon>
    </lineage>
</organism>
<evidence type="ECO:0000256" key="2">
    <source>
        <dbReference type="ARBA" id="ARBA00022741"/>
    </source>
</evidence>